<evidence type="ECO:0000256" key="2">
    <source>
        <dbReference type="ARBA" id="ARBA00004229"/>
    </source>
</evidence>
<organism evidence="11 12">
    <name type="scientific">Fragilariopsis cylindrus CCMP1102</name>
    <dbReference type="NCBI Taxonomy" id="635003"/>
    <lineage>
        <taxon>Eukaryota</taxon>
        <taxon>Sar</taxon>
        <taxon>Stramenopiles</taxon>
        <taxon>Ochrophyta</taxon>
        <taxon>Bacillariophyta</taxon>
        <taxon>Bacillariophyceae</taxon>
        <taxon>Bacillariophycidae</taxon>
        <taxon>Bacillariales</taxon>
        <taxon>Bacillariaceae</taxon>
        <taxon>Fragilariopsis</taxon>
    </lineage>
</organism>
<reference evidence="11 12" key="1">
    <citation type="submission" date="2016-09" db="EMBL/GenBank/DDBJ databases">
        <title>Extensive genetic diversity and differential bi-allelic expression allows diatom success in the polar Southern Ocean.</title>
        <authorList>
            <consortium name="DOE Joint Genome Institute"/>
            <person name="Mock T."/>
            <person name="Otillar R.P."/>
            <person name="Strauss J."/>
            <person name="Dupont C."/>
            <person name="Frickenhaus S."/>
            <person name="Maumus F."/>
            <person name="Mcmullan M."/>
            <person name="Sanges R."/>
            <person name="Schmutz J."/>
            <person name="Toseland A."/>
            <person name="Valas R."/>
            <person name="Veluchamy A."/>
            <person name="Ward B.J."/>
            <person name="Allen A."/>
            <person name="Barry K."/>
            <person name="Falciatore A."/>
            <person name="Ferrante M."/>
            <person name="Fortunato A.E."/>
            <person name="Gloeckner G."/>
            <person name="Gruber A."/>
            <person name="Hipkin R."/>
            <person name="Janech M."/>
            <person name="Kroth P."/>
            <person name="Leese F."/>
            <person name="Lindquist E."/>
            <person name="Lyon B.R."/>
            <person name="Martin J."/>
            <person name="Mayer C."/>
            <person name="Parker M."/>
            <person name="Quesneville H."/>
            <person name="Raymond J."/>
            <person name="Uhlig C."/>
            <person name="Valentin K.U."/>
            <person name="Worden A.Z."/>
            <person name="Armbrust E.V."/>
            <person name="Bowler C."/>
            <person name="Green B."/>
            <person name="Moulton V."/>
            <person name="Van Oosterhout C."/>
            <person name="Grigoriev I."/>
        </authorList>
    </citation>
    <scope>NUCLEOTIDE SEQUENCE [LARGE SCALE GENOMIC DNA]</scope>
    <source>
        <strain evidence="11 12">CCMP1102</strain>
    </source>
</reference>
<feature type="binding site" evidence="9">
    <location>
        <position position="135"/>
    </location>
    <ligand>
        <name>chlorophyll a</name>
        <dbReference type="ChEBI" id="CHEBI:58416"/>
        <label>1</label>
    </ligand>
</feature>
<evidence type="ECO:0000256" key="6">
    <source>
        <dbReference type="ARBA" id="ARBA00022640"/>
    </source>
</evidence>
<evidence type="ECO:0000256" key="8">
    <source>
        <dbReference type="ARBA" id="ARBA00044011"/>
    </source>
</evidence>
<accession>A0A1E7FEF2</accession>
<evidence type="ECO:0000256" key="5">
    <source>
        <dbReference type="ARBA" id="ARBA00022531"/>
    </source>
</evidence>
<comment type="subcellular location">
    <subcellularLocation>
        <location evidence="2">Plastid</location>
        <location evidence="2">Chloroplast</location>
    </subcellularLocation>
</comment>
<evidence type="ECO:0000256" key="1">
    <source>
        <dbReference type="ARBA" id="ARBA00004022"/>
    </source>
</evidence>
<gene>
    <name evidence="11" type="primary">LHCR13</name>
    <name evidence="11" type="ORF">FRACYDRAFT_208340</name>
</gene>
<sequence>MFKTAILATLLASASAFTPSQFNARTTTAIRSDAAAVEAPAEPVEDAAPAYVASESLPFLEYPPNLKGYAGDVGFDPFRFSDFVPVDFLREAELKHGRMCQLAVVGFAAVDMGFRIYPFPEAYEGLTSVTAHDALVEQGAMSQLFLWIGLAEIIGSVALNQMLEGSGRLPGDFGFGSWMLEDMNEEQVLDMKTKEITHCRLAMMAFSGMVTGAVLTQGPFPYV</sequence>
<dbReference type="PANTHER" id="PTHR21649">
    <property type="entry name" value="CHLOROPHYLL A/B BINDING PROTEIN"/>
    <property type="match status" value="1"/>
</dbReference>
<feature type="binding site" description="axial binding residue" evidence="9">
    <location>
        <position position="98"/>
    </location>
    <ligand>
        <name>chlorophyll b</name>
        <dbReference type="ChEBI" id="CHEBI:61721"/>
        <label>1</label>
    </ligand>
    <ligandPart>
        <name>Mg</name>
        <dbReference type="ChEBI" id="CHEBI:25107"/>
    </ligandPart>
</feature>
<evidence type="ECO:0000256" key="3">
    <source>
        <dbReference type="ARBA" id="ARBA00005933"/>
    </source>
</evidence>
<dbReference type="GO" id="GO:0016020">
    <property type="term" value="C:membrane"/>
    <property type="evidence" value="ECO:0007669"/>
    <property type="project" value="InterPro"/>
</dbReference>
<dbReference type="EMBL" id="KV784358">
    <property type="protein sequence ID" value="OEU16551.1"/>
    <property type="molecule type" value="Genomic_DNA"/>
</dbReference>
<comment type="subunit">
    <text evidence="8">The LHC complex of chromophytic algae is composed of fucoxanthin, chlorophyll A and C bound non-covalently by fucoxanthin chlorophyll proteins (FCPs). The ratio of the pigments in LHC; fucoxanthin: chlorophyll C: chlorophyll A; (0.6-1): (0.1-0.3): (1).</text>
</comment>
<dbReference type="Gene3D" id="1.10.3460.10">
    <property type="entry name" value="Chlorophyll a/b binding protein domain"/>
    <property type="match status" value="1"/>
</dbReference>
<dbReference type="InterPro" id="IPR001344">
    <property type="entry name" value="Chloro_AB-bd_pln"/>
</dbReference>
<dbReference type="SUPFAM" id="SSF103511">
    <property type="entry name" value="Chlorophyll a-b binding protein"/>
    <property type="match status" value="1"/>
</dbReference>
<evidence type="ECO:0000256" key="9">
    <source>
        <dbReference type="PIRSR" id="PIRSR601344-1"/>
    </source>
</evidence>
<dbReference type="InParanoid" id="A0A1E7FEF2"/>
<feature type="binding site" evidence="9">
    <location>
        <position position="93"/>
    </location>
    <ligand>
        <name>chlorophyll a</name>
        <dbReference type="ChEBI" id="CHEBI:58416"/>
        <label>1</label>
    </ligand>
</feature>
<name>A0A1E7FEF2_9STRA</name>
<feature type="binding site" description="axial binding residue" evidence="9">
    <location>
        <position position="163"/>
    </location>
    <ligand>
        <name>chlorophyll b</name>
        <dbReference type="ChEBI" id="CHEBI:61721"/>
        <label>1</label>
    </ligand>
    <ligandPart>
        <name>Mg</name>
        <dbReference type="ChEBI" id="CHEBI:25107"/>
    </ligandPart>
</feature>
<keyword evidence="12" id="KW-1185">Reference proteome</keyword>
<proteinExistence type="inferred from homology"/>
<keyword evidence="4" id="KW-0150">Chloroplast</keyword>
<dbReference type="GO" id="GO:0009765">
    <property type="term" value="P:photosynthesis, light harvesting"/>
    <property type="evidence" value="ECO:0007669"/>
    <property type="project" value="InterPro"/>
</dbReference>
<dbReference type="GO" id="GO:0030076">
    <property type="term" value="C:light-harvesting complex"/>
    <property type="evidence" value="ECO:0007669"/>
    <property type="project" value="UniProtKB-KW"/>
</dbReference>
<feature type="binding site" evidence="9">
    <location>
        <position position="81"/>
    </location>
    <ligand>
        <name>chlorophyll a</name>
        <dbReference type="ChEBI" id="CHEBI:58416"/>
        <label>1</label>
    </ligand>
</feature>
<feature type="binding site" evidence="9">
    <location>
        <position position="195"/>
    </location>
    <ligand>
        <name>chlorophyll a</name>
        <dbReference type="ChEBI" id="CHEBI:58416"/>
        <label>1</label>
    </ligand>
</feature>
<dbReference type="KEGG" id="fcy:FRACYDRAFT_208340"/>
<keyword evidence="5" id="KW-0602">Photosynthesis</keyword>
<feature type="signal peptide" evidence="10">
    <location>
        <begin position="1"/>
        <end position="16"/>
    </location>
</feature>
<dbReference type="GO" id="GO:0009507">
    <property type="term" value="C:chloroplast"/>
    <property type="evidence" value="ECO:0007669"/>
    <property type="project" value="UniProtKB-SubCell"/>
</dbReference>
<keyword evidence="10" id="KW-0732">Signal</keyword>
<evidence type="ECO:0000313" key="12">
    <source>
        <dbReference type="Proteomes" id="UP000095751"/>
    </source>
</evidence>
<protein>
    <submittedName>
        <fullName evidence="11">Fucoxanthin chlorophyll a/c protein</fullName>
    </submittedName>
</protein>
<dbReference type="AlphaFoldDB" id="A0A1E7FEF2"/>
<feature type="binding site" evidence="9">
    <location>
        <position position="200"/>
    </location>
    <ligand>
        <name>chlorophyll a</name>
        <dbReference type="ChEBI" id="CHEBI:58416"/>
        <label>1</label>
    </ligand>
</feature>
<keyword evidence="7" id="KW-0437">Light-harvesting polypeptide</keyword>
<evidence type="ECO:0000256" key="10">
    <source>
        <dbReference type="SAM" id="SignalP"/>
    </source>
</evidence>
<dbReference type="OrthoDB" id="423598at2759"/>
<keyword evidence="9" id="KW-0157">Chromophore</keyword>
<dbReference type="Pfam" id="PF00504">
    <property type="entry name" value="Chloroa_b-bind"/>
    <property type="match status" value="1"/>
</dbReference>
<evidence type="ECO:0000256" key="4">
    <source>
        <dbReference type="ARBA" id="ARBA00022528"/>
    </source>
</evidence>
<dbReference type="InterPro" id="IPR022796">
    <property type="entry name" value="Chloroa_b-bind"/>
</dbReference>
<feature type="binding site" evidence="9">
    <location>
        <position position="96"/>
    </location>
    <ligand>
        <name>chlorophyll a</name>
        <dbReference type="ChEBI" id="CHEBI:58416"/>
        <label>1</label>
    </ligand>
</feature>
<evidence type="ECO:0000313" key="11">
    <source>
        <dbReference type="EMBL" id="OEU16551.1"/>
    </source>
</evidence>
<dbReference type="Proteomes" id="UP000095751">
    <property type="component" value="Unassembled WGS sequence"/>
</dbReference>
<keyword evidence="6" id="KW-0934">Plastid</keyword>
<comment type="function">
    <text evidence="1">The light-harvesting complex (LHC) functions as a light receptor, it captures and delivers excitation energy to photosystems with which it is closely associated. Energy is transferred from the carotenoid and chlorophyll C (or B) to chlorophyll A and the photosynthetic reaction centers where it is used to synthesize ATP and reducing power.</text>
</comment>
<feature type="chain" id="PRO_5009193022" evidence="10">
    <location>
        <begin position="17"/>
        <end position="223"/>
    </location>
</feature>
<feature type="binding site" evidence="9">
    <location>
        <position position="194"/>
    </location>
    <ligand>
        <name>chlorophyll a</name>
        <dbReference type="ChEBI" id="CHEBI:58416"/>
        <label>1</label>
    </ligand>
</feature>
<evidence type="ECO:0000256" key="7">
    <source>
        <dbReference type="ARBA" id="ARBA00023243"/>
    </source>
</evidence>
<dbReference type="GO" id="GO:0016168">
    <property type="term" value="F:chlorophyll binding"/>
    <property type="evidence" value="ECO:0007669"/>
    <property type="project" value="UniProtKB-KW"/>
</dbReference>
<keyword evidence="9" id="KW-0148">Chlorophyll</keyword>
<comment type="similarity">
    <text evidence="3">Belongs to the fucoxanthin chlorophyll protein family.</text>
</comment>